<comment type="caution">
    <text evidence="1">The sequence shown here is derived from an EMBL/GenBank/DDBJ whole genome shotgun (WGS) entry which is preliminary data.</text>
</comment>
<protein>
    <submittedName>
        <fullName evidence="1">Telomere end binding protein</fullName>
    </submittedName>
</protein>
<gene>
    <name evidence="1" type="primary">g9445</name>
    <name evidence="1" type="ORF">NpPPO83_00009445</name>
</gene>
<dbReference type="Proteomes" id="UP001165186">
    <property type="component" value="Unassembled WGS sequence"/>
</dbReference>
<sequence>MRTQKSGSPNYSAKSFSQVSALSAEAQAAKPSVEQREELGDDTVVNDITTKETTLSEATRPKSSQKPSASRDIKWTPSQLSQGTRTSFSYFTPLTHLDSYTNSQSSTVDVLAVCTRPSKSPVRASAGPRDYHTLFSITDPSLPNAASVRVQVFRPWKAALPELEPGDAVLLRAFLVRSRKGRPSLLSGNESAWCVFRYGTVRRSAPGSQEVTDAEGEGEGRKKSDIADSMKPIWADHLSGLWGDVTGGLWGAVEGEAEDAPHHNGVSGATREEVHGPPVEFGDEERREAKGLREWWVGVGGKVGSEEVGVKVEGEEKEEESQNVKEEIVPVKDFFRSFW</sequence>
<name>A0ACB5SGV4_9PEZI</name>
<dbReference type="EMBL" id="BSXG01000091">
    <property type="protein sequence ID" value="GME39994.1"/>
    <property type="molecule type" value="Genomic_DNA"/>
</dbReference>
<evidence type="ECO:0000313" key="2">
    <source>
        <dbReference type="Proteomes" id="UP001165186"/>
    </source>
</evidence>
<proteinExistence type="predicted"/>
<evidence type="ECO:0000313" key="1">
    <source>
        <dbReference type="EMBL" id="GME39994.1"/>
    </source>
</evidence>
<reference evidence="1" key="1">
    <citation type="submission" date="2024-09" db="EMBL/GenBank/DDBJ databases">
        <title>Draft Genome Sequences of Neofusicoccum parvum.</title>
        <authorList>
            <person name="Ashida A."/>
            <person name="Camagna M."/>
            <person name="Tanaka A."/>
            <person name="Takemoto D."/>
        </authorList>
    </citation>
    <scope>NUCLEOTIDE SEQUENCE</scope>
    <source>
        <strain evidence="1">PPO83</strain>
    </source>
</reference>
<keyword evidence="2" id="KW-1185">Reference proteome</keyword>
<accession>A0ACB5SGV4</accession>
<organism evidence="1 2">
    <name type="scientific">Neofusicoccum parvum</name>
    <dbReference type="NCBI Taxonomy" id="310453"/>
    <lineage>
        <taxon>Eukaryota</taxon>
        <taxon>Fungi</taxon>
        <taxon>Dikarya</taxon>
        <taxon>Ascomycota</taxon>
        <taxon>Pezizomycotina</taxon>
        <taxon>Dothideomycetes</taxon>
        <taxon>Dothideomycetes incertae sedis</taxon>
        <taxon>Botryosphaeriales</taxon>
        <taxon>Botryosphaeriaceae</taxon>
        <taxon>Neofusicoccum</taxon>
    </lineage>
</organism>